<dbReference type="Pfam" id="PF11008">
    <property type="entry name" value="DUF2846"/>
    <property type="match status" value="1"/>
</dbReference>
<dbReference type="AlphaFoldDB" id="A0A9X8YY65"/>
<dbReference type="RefSeq" id="WP_059366087.1">
    <property type="nucleotide sequence ID" value="NZ_BBXJ01000001.1"/>
</dbReference>
<sequence>MKKFFNFLGLSAVLFLTACAKTEMASPQQDAQAKRFDTPKKGLSGLYIYRDSVFGAALKKNLYVDDKFIGESAPKVFFYKQVKAGDHKISTESEFSNNDLNIKTDSGKNYFIRQYIKMGVFVGGANLEQVSEEKGKAAVQKLKMAKTKQ</sequence>
<dbReference type="GeneID" id="85657906"/>
<gene>
    <name evidence="1" type="ORF">BKG90_08415</name>
</gene>
<protein>
    <submittedName>
        <fullName evidence="1">Uncharacterized protein</fullName>
    </submittedName>
</protein>
<comment type="caution">
    <text evidence="1">The sequence shown here is derived from an EMBL/GenBank/DDBJ whole genome shotgun (WGS) entry which is preliminary data.</text>
</comment>
<dbReference type="InterPro" id="IPR022548">
    <property type="entry name" value="DUF2846"/>
</dbReference>
<dbReference type="InterPro" id="IPR016596">
    <property type="entry name" value="UCP012335"/>
</dbReference>
<name>A0A9X8YY65_9PAST</name>
<accession>A0A9X8YY65</accession>
<dbReference type="Proteomes" id="UP000188998">
    <property type="component" value="Unassembled WGS sequence"/>
</dbReference>
<evidence type="ECO:0000313" key="2">
    <source>
        <dbReference type="Proteomes" id="UP000188998"/>
    </source>
</evidence>
<evidence type="ECO:0000313" key="1">
    <source>
        <dbReference type="EMBL" id="OOF71444.1"/>
    </source>
</evidence>
<dbReference type="EMBL" id="MLAB01000040">
    <property type="protein sequence ID" value="OOF71444.1"/>
    <property type="molecule type" value="Genomic_DNA"/>
</dbReference>
<dbReference type="PROSITE" id="PS51257">
    <property type="entry name" value="PROKAR_LIPOPROTEIN"/>
    <property type="match status" value="1"/>
</dbReference>
<proteinExistence type="predicted"/>
<dbReference type="PIRSF" id="PIRSF012335">
    <property type="entry name" value="UCP012335"/>
    <property type="match status" value="1"/>
</dbReference>
<organism evidence="1 2">
    <name type="scientific">Rodentibacter caecimuris</name>
    <dbReference type="NCBI Taxonomy" id="1796644"/>
    <lineage>
        <taxon>Bacteria</taxon>
        <taxon>Pseudomonadati</taxon>
        <taxon>Pseudomonadota</taxon>
        <taxon>Gammaproteobacteria</taxon>
        <taxon>Pasteurellales</taxon>
        <taxon>Pasteurellaceae</taxon>
        <taxon>Rodentibacter</taxon>
    </lineage>
</organism>
<keyword evidence="2" id="KW-1185">Reference proteome</keyword>
<reference evidence="1 2" key="1">
    <citation type="submission" date="2016-10" db="EMBL/GenBank/DDBJ databases">
        <title>Rodentibacter gen. nov. and new species.</title>
        <authorList>
            <person name="Christensen H."/>
        </authorList>
    </citation>
    <scope>NUCLEOTIDE SEQUENCE [LARGE SCALE GENOMIC DNA]</scope>
    <source>
        <strain evidence="1 2">199137021</strain>
    </source>
</reference>